<sequence length="206" mass="24687">MKTEHGQINRVDKFKYLGEWIQPNGLDNTTNKQRVKKLELAYRITQNHYNKKAISIRAKIRHYSTVIKPEATYGSECLTMNTEGELREMAVRERKILRKVLGPLRNTENTMIKRKNKELYRNTEKITDTMRKRSLKFNGHLERMNENRNTNKKIQLHRKIDMYNRMDDAEKVGLTEELFNNKENNRLQIDNARFPEDRSKPRPKRV</sequence>
<dbReference type="PANTHER" id="PTHR47027">
    <property type="entry name" value="REVERSE TRANSCRIPTASE DOMAIN-CONTAINING PROTEIN"/>
    <property type="match status" value="1"/>
</dbReference>
<dbReference type="Proteomes" id="UP001159363">
    <property type="component" value="Chromosome X"/>
</dbReference>
<gene>
    <name evidence="2" type="ORF">PR048_013164</name>
</gene>
<comment type="caution">
    <text evidence="2">The sequence shown here is derived from an EMBL/GenBank/DDBJ whole genome shotgun (WGS) entry which is preliminary data.</text>
</comment>
<feature type="region of interest" description="Disordered" evidence="1">
    <location>
        <begin position="186"/>
        <end position="206"/>
    </location>
</feature>
<accession>A0ABQ9HRD9</accession>
<organism evidence="2 3">
    <name type="scientific">Dryococelus australis</name>
    <dbReference type="NCBI Taxonomy" id="614101"/>
    <lineage>
        <taxon>Eukaryota</taxon>
        <taxon>Metazoa</taxon>
        <taxon>Ecdysozoa</taxon>
        <taxon>Arthropoda</taxon>
        <taxon>Hexapoda</taxon>
        <taxon>Insecta</taxon>
        <taxon>Pterygota</taxon>
        <taxon>Neoptera</taxon>
        <taxon>Polyneoptera</taxon>
        <taxon>Phasmatodea</taxon>
        <taxon>Verophasmatodea</taxon>
        <taxon>Anareolatae</taxon>
        <taxon>Phasmatidae</taxon>
        <taxon>Eurycanthinae</taxon>
        <taxon>Dryococelus</taxon>
    </lineage>
</organism>
<evidence type="ECO:0000256" key="1">
    <source>
        <dbReference type="SAM" id="MobiDB-lite"/>
    </source>
</evidence>
<evidence type="ECO:0000313" key="2">
    <source>
        <dbReference type="EMBL" id="KAJ8886950.1"/>
    </source>
</evidence>
<proteinExistence type="predicted"/>
<evidence type="ECO:0000313" key="3">
    <source>
        <dbReference type="Proteomes" id="UP001159363"/>
    </source>
</evidence>
<name>A0ABQ9HRD9_9NEOP</name>
<dbReference type="PANTHER" id="PTHR47027:SF20">
    <property type="entry name" value="REVERSE TRANSCRIPTASE-LIKE PROTEIN WITH RNA-DIRECTED DNA POLYMERASE DOMAIN"/>
    <property type="match status" value="1"/>
</dbReference>
<protein>
    <submittedName>
        <fullName evidence="2">Uncharacterized protein</fullName>
    </submittedName>
</protein>
<keyword evidence="3" id="KW-1185">Reference proteome</keyword>
<reference evidence="2 3" key="1">
    <citation type="submission" date="2023-02" db="EMBL/GenBank/DDBJ databases">
        <title>LHISI_Scaffold_Assembly.</title>
        <authorList>
            <person name="Stuart O.P."/>
            <person name="Cleave R."/>
            <person name="Magrath M.J.L."/>
            <person name="Mikheyev A.S."/>
        </authorList>
    </citation>
    <scope>NUCLEOTIDE SEQUENCE [LARGE SCALE GENOMIC DNA]</scope>
    <source>
        <strain evidence="2">Daus_M_001</strain>
        <tissue evidence="2">Leg muscle</tissue>
    </source>
</reference>
<dbReference type="EMBL" id="JARBHB010000004">
    <property type="protein sequence ID" value="KAJ8886950.1"/>
    <property type="molecule type" value="Genomic_DNA"/>
</dbReference>